<accession>W9RW86</accession>
<sequence length="70" mass="7515">MSTERGSAIILMMVGLVLVVMVANLECVEAAATYTVGGAGGYVRCTTPPMAKVYRSGKDKIRLLRTRSIH</sequence>
<keyword evidence="1" id="KW-1133">Transmembrane helix</keyword>
<dbReference type="AlphaFoldDB" id="W9RW86"/>
<keyword evidence="1" id="KW-0812">Transmembrane</keyword>
<dbReference type="EMBL" id="KE345303">
    <property type="protein sequence ID" value="EXB99567.1"/>
    <property type="molecule type" value="Genomic_DNA"/>
</dbReference>
<evidence type="ECO:0000313" key="2">
    <source>
        <dbReference type="EMBL" id="EXB99567.1"/>
    </source>
</evidence>
<protein>
    <submittedName>
        <fullName evidence="2">Uncharacterized protein</fullName>
    </submittedName>
</protein>
<dbReference type="Proteomes" id="UP000030645">
    <property type="component" value="Unassembled WGS sequence"/>
</dbReference>
<feature type="transmembrane region" description="Helical" evidence="1">
    <location>
        <begin position="6"/>
        <end position="25"/>
    </location>
</feature>
<reference evidence="3" key="1">
    <citation type="submission" date="2013-01" db="EMBL/GenBank/DDBJ databases">
        <title>Draft Genome Sequence of a Mulberry Tree, Morus notabilis C.K. Schneid.</title>
        <authorList>
            <person name="He N."/>
            <person name="Zhao S."/>
        </authorList>
    </citation>
    <scope>NUCLEOTIDE SEQUENCE</scope>
</reference>
<keyword evidence="1" id="KW-0472">Membrane</keyword>
<name>W9RW86_9ROSA</name>
<evidence type="ECO:0000256" key="1">
    <source>
        <dbReference type="SAM" id="Phobius"/>
    </source>
</evidence>
<proteinExistence type="predicted"/>
<gene>
    <name evidence="2" type="ORF">L484_005385</name>
</gene>
<keyword evidence="3" id="KW-1185">Reference proteome</keyword>
<evidence type="ECO:0000313" key="3">
    <source>
        <dbReference type="Proteomes" id="UP000030645"/>
    </source>
</evidence>
<organism evidence="2 3">
    <name type="scientific">Morus notabilis</name>
    <dbReference type="NCBI Taxonomy" id="981085"/>
    <lineage>
        <taxon>Eukaryota</taxon>
        <taxon>Viridiplantae</taxon>
        <taxon>Streptophyta</taxon>
        <taxon>Embryophyta</taxon>
        <taxon>Tracheophyta</taxon>
        <taxon>Spermatophyta</taxon>
        <taxon>Magnoliopsida</taxon>
        <taxon>eudicotyledons</taxon>
        <taxon>Gunneridae</taxon>
        <taxon>Pentapetalae</taxon>
        <taxon>rosids</taxon>
        <taxon>fabids</taxon>
        <taxon>Rosales</taxon>
        <taxon>Moraceae</taxon>
        <taxon>Moreae</taxon>
        <taxon>Morus</taxon>
    </lineage>
</organism>